<evidence type="ECO:0000256" key="9">
    <source>
        <dbReference type="ARBA" id="ARBA00052086"/>
    </source>
</evidence>
<dbReference type="GeneID" id="113838854"/>
<accession>A0A9J7K1Z7</accession>
<dbReference type="EC" id="3.1.6.2" evidence="11"/>
<feature type="region of interest" description="Disordered" evidence="16">
    <location>
        <begin position="1"/>
        <end position="70"/>
    </location>
</feature>
<evidence type="ECO:0000256" key="2">
    <source>
        <dbReference type="ARBA" id="ARBA00004154"/>
    </source>
</evidence>
<dbReference type="PROSITE" id="PS00149">
    <property type="entry name" value="SULFATASE_2"/>
    <property type="match status" value="1"/>
</dbReference>
<organism evidence="18 19">
    <name type="scientific">Cricetulus griseus</name>
    <name type="common">Chinese hamster</name>
    <name type="synonym">Cricetulus barabensis griseus</name>
    <dbReference type="NCBI Taxonomy" id="10029"/>
    <lineage>
        <taxon>Eukaryota</taxon>
        <taxon>Metazoa</taxon>
        <taxon>Chordata</taxon>
        <taxon>Craniata</taxon>
        <taxon>Vertebrata</taxon>
        <taxon>Euteleostomi</taxon>
        <taxon>Mammalia</taxon>
        <taxon>Eutheria</taxon>
        <taxon>Euarchontoglires</taxon>
        <taxon>Glires</taxon>
        <taxon>Rodentia</taxon>
        <taxon>Myomorpha</taxon>
        <taxon>Muroidea</taxon>
        <taxon>Cricetidae</taxon>
        <taxon>Cricetinae</taxon>
        <taxon>Cricetulus</taxon>
    </lineage>
</organism>
<gene>
    <name evidence="19" type="primary">LOC113838854</name>
</gene>
<evidence type="ECO:0000256" key="10">
    <source>
        <dbReference type="ARBA" id="ARBA00053464"/>
    </source>
</evidence>
<dbReference type="RefSeq" id="XP_027290167.1">
    <property type="nucleotide sequence ID" value="XM_027434366.1"/>
</dbReference>
<comment type="catalytic activity">
    <reaction evidence="8">
        <text>dehydroepiandrosterone 3-sulfate + H2O = 3beta-hydroxyandrost-5-en-17-one + sulfate + H(+)</text>
        <dbReference type="Rhea" id="RHEA:19873"/>
        <dbReference type="ChEBI" id="CHEBI:15377"/>
        <dbReference type="ChEBI" id="CHEBI:15378"/>
        <dbReference type="ChEBI" id="CHEBI:16189"/>
        <dbReference type="ChEBI" id="CHEBI:28689"/>
        <dbReference type="ChEBI" id="CHEBI:57905"/>
        <dbReference type="EC" id="3.1.6.2"/>
    </reaction>
</comment>
<dbReference type="OrthoDB" id="103349at2759"/>
<evidence type="ECO:0000313" key="19">
    <source>
        <dbReference type="RefSeq" id="XP_027290167.1"/>
    </source>
</evidence>
<dbReference type="KEGG" id="cge:113838854"/>
<keyword evidence="18" id="KW-1185">Reference proteome</keyword>
<keyword evidence="5" id="KW-0479">Metal-binding</keyword>
<evidence type="ECO:0000256" key="4">
    <source>
        <dbReference type="ARBA" id="ARBA00022720"/>
    </source>
</evidence>
<feature type="domain" description="Sulfatase N-terminal" evidence="17">
    <location>
        <begin position="97"/>
        <end position="481"/>
    </location>
</feature>
<dbReference type="InterPro" id="IPR017850">
    <property type="entry name" value="Alkaline_phosphatase_core_sf"/>
</dbReference>
<feature type="compositionally biased region" description="Basic and acidic residues" evidence="16">
    <location>
        <begin position="47"/>
        <end position="63"/>
    </location>
</feature>
<dbReference type="GO" id="GO:0004773">
    <property type="term" value="F:steryl-sulfatase activity"/>
    <property type="evidence" value="ECO:0007669"/>
    <property type="project" value="UniProtKB-EC"/>
</dbReference>
<evidence type="ECO:0000313" key="18">
    <source>
        <dbReference type="Proteomes" id="UP001108280"/>
    </source>
</evidence>
<dbReference type="SUPFAM" id="SSF53649">
    <property type="entry name" value="Alkaline phosphatase-like"/>
    <property type="match status" value="1"/>
</dbReference>
<dbReference type="Gene3D" id="1.10.287.550">
    <property type="entry name" value="Helix hairpin bin"/>
    <property type="match status" value="1"/>
</dbReference>
<dbReference type="InterPro" id="IPR050738">
    <property type="entry name" value="Sulfatase"/>
</dbReference>
<evidence type="ECO:0000256" key="13">
    <source>
        <dbReference type="ARBA" id="ARBA00075314"/>
    </source>
</evidence>
<dbReference type="Pfam" id="PF00884">
    <property type="entry name" value="Sulfatase"/>
    <property type="match status" value="1"/>
</dbReference>
<proteinExistence type="inferred from homology"/>
<dbReference type="InterPro" id="IPR000917">
    <property type="entry name" value="Sulfatase_N"/>
</dbReference>
<comment type="catalytic activity">
    <reaction evidence="9">
        <text>estrone 3-sulfate + H2O = estrone + sulfate + H(+)</text>
        <dbReference type="Rhea" id="RHEA:31055"/>
        <dbReference type="ChEBI" id="CHEBI:15377"/>
        <dbReference type="ChEBI" id="CHEBI:15378"/>
        <dbReference type="ChEBI" id="CHEBI:16189"/>
        <dbReference type="ChEBI" id="CHEBI:17263"/>
        <dbReference type="ChEBI" id="CHEBI:60050"/>
    </reaction>
</comment>
<comment type="cofactor">
    <cofactor evidence="1">
        <name>Ca(2+)</name>
        <dbReference type="ChEBI" id="CHEBI:29108"/>
    </cofactor>
</comment>
<dbReference type="Pfam" id="PF14707">
    <property type="entry name" value="Sulfatase_C"/>
    <property type="match status" value="1"/>
</dbReference>
<evidence type="ECO:0000256" key="1">
    <source>
        <dbReference type="ARBA" id="ARBA00001913"/>
    </source>
</evidence>
<evidence type="ECO:0000256" key="3">
    <source>
        <dbReference type="ARBA" id="ARBA00008779"/>
    </source>
</evidence>
<feature type="compositionally biased region" description="Gly residues" evidence="16">
    <location>
        <begin position="14"/>
        <end position="45"/>
    </location>
</feature>
<evidence type="ECO:0000256" key="15">
    <source>
        <dbReference type="ARBA" id="ARBA00080881"/>
    </source>
</evidence>
<evidence type="ECO:0000259" key="17">
    <source>
        <dbReference type="Pfam" id="PF00884"/>
    </source>
</evidence>
<evidence type="ECO:0000256" key="5">
    <source>
        <dbReference type="ARBA" id="ARBA00022723"/>
    </source>
</evidence>
<name>A0A9J7K1Z7_CRIGR</name>
<dbReference type="Gene3D" id="3.30.1120.10">
    <property type="match status" value="1"/>
</dbReference>
<dbReference type="GO" id="GO:0046872">
    <property type="term" value="F:metal ion binding"/>
    <property type="evidence" value="ECO:0007669"/>
    <property type="project" value="UniProtKB-KW"/>
</dbReference>
<keyword evidence="7" id="KW-0106">Calcium</keyword>
<reference evidence="19" key="1">
    <citation type="submission" date="2025-08" db="UniProtKB">
        <authorList>
            <consortium name="RefSeq"/>
        </authorList>
    </citation>
    <scope>IDENTIFICATION</scope>
    <source>
        <strain evidence="19">17A/GY</strain>
        <tissue evidence="19">Liver</tissue>
    </source>
</reference>
<keyword evidence="4" id="KW-0635">Pregnancy</keyword>
<evidence type="ECO:0000256" key="7">
    <source>
        <dbReference type="ARBA" id="ARBA00022837"/>
    </source>
</evidence>
<evidence type="ECO:0000256" key="12">
    <source>
        <dbReference type="ARBA" id="ARBA00073973"/>
    </source>
</evidence>
<comment type="function">
    <text evidence="10">Catalyzes the conversion of sulfated steroid precursors, such as dehydroepiandrosterone sulfate (DHEA-S) and estrone sulfate to the free steroid.</text>
</comment>
<dbReference type="FunFam" id="3.30.1120.10:FF:000001">
    <property type="entry name" value="Arylsulfatase E"/>
    <property type="match status" value="1"/>
</dbReference>
<dbReference type="PANTHER" id="PTHR42693:SF9">
    <property type="entry name" value="STERYL-SULFATASE"/>
    <property type="match status" value="1"/>
</dbReference>
<comment type="similarity">
    <text evidence="3">Belongs to the sulfatase family.</text>
</comment>
<evidence type="ECO:0000256" key="14">
    <source>
        <dbReference type="ARBA" id="ARBA00076156"/>
    </source>
</evidence>
<dbReference type="AlphaFoldDB" id="A0A9J7K1Z7"/>
<dbReference type="GO" id="GO:0007565">
    <property type="term" value="P:female pregnancy"/>
    <property type="evidence" value="ECO:0007669"/>
    <property type="project" value="UniProtKB-KW"/>
</dbReference>
<dbReference type="Gene3D" id="3.40.720.10">
    <property type="entry name" value="Alkaline Phosphatase, subunit A"/>
    <property type="match status" value="1"/>
</dbReference>
<dbReference type="InterPro" id="IPR024607">
    <property type="entry name" value="Sulfatase_CS"/>
</dbReference>
<dbReference type="GO" id="GO:0005783">
    <property type="term" value="C:endoplasmic reticulum"/>
    <property type="evidence" value="ECO:0007669"/>
    <property type="project" value="UniProtKB-ARBA"/>
</dbReference>
<comment type="subcellular location">
    <subcellularLocation>
        <location evidence="2">Microsome membrane</location>
        <topology evidence="2">Multi-pass membrane protein</topology>
    </subcellularLocation>
</comment>
<dbReference type="Proteomes" id="UP001108280">
    <property type="component" value="Unplaced"/>
</dbReference>
<dbReference type="GO" id="GO:0004065">
    <property type="term" value="F:arylsulfatase activity"/>
    <property type="evidence" value="ECO:0007669"/>
    <property type="project" value="TreeGrafter"/>
</dbReference>
<protein>
    <recommendedName>
        <fullName evidence="12">Steryl-sulfatase</fullName>
        <ecNumber evidence="11">3.1.6.2</ecNumber>
    </recommendedName>
    <alternativeName>
        <fullName evidence="13">Arylsulfatase C</fullName>
    </alternativeName>
    <alternativeName>
        <fullName evidence="15">Steroid sulfatase</fullName>
    </alternativeName>
    <alternativeName>
        <fullName evidence="14">Steryl-sulfate sulfohydrolase</fullName>
    </alternativeName>
</protein>
<evidence type="ECO:0000256" key="8">
    <source>
        <dbReference type="ARBA" id="ARBA00050543"/>
    </source>
</evidence>
<evidence type="ECO:0000256" key="11">
    <source>
        <dbReference type="ARBA" id="ARBA00066357"/>
    </source>
</evidence>
<keyword evidence="6" id="KW-0378">Hydrolase</keyword>
<sequence>MCSEPEVPPRGAGSRPGGGGAGGAGPAGRGLGGFHSAGAAGGGRAGASRDEKAASRVCGEKRVPRPPQDDGALPLLPPLLLCSACRAHARTPPAQANFVLIMADDFGIGDPGCYGNTTLRTPNIDRLAREGVKLTQHLAASPLCTPSRAAFLTGRYPVRSGMASHNRVGVFLFTASSGGLPPSEITFARLLQERGYATGLVGKWHLGLSCRHRSDFCHHPLRHGFSFFHGFPLTNLRDCRPGAGTVFGAAVRAAVFAPLQALCACVLTLRCCAACAWPASPTRPSRRWAAAGGVAAAFLGFLRYFRPANCFLMSGYDVAQQPAAYDGLARGLAEQAVGFIHRHAHTPFMLLLSFMHVHTAHFAGPEFARRSLHGAYGDAAEEMDWSVGQVLDALDRLGLANDTLVYFTSDHGAHVEEVSAKGEMHGGSNGVYKGGKATNWEGGIRVPGLLRYPRRLAPGLEIAEPTSNMDLFPTVAALAGAELPADRIIDGRDLMPLLQRQTPRSAHEFLFHYCNAYLNAVRWSPRNETAVWKAFYFTPKFDPPGANGCFSTHVCFCFGDHVTHHDPPLLFDLSRDPGERRPLTPASEPRYHAVLAAMQEAAAAHARTLDPDVPDQLSLGNLMWKPWLQLCCDSAPSALACHCAGDR</sequence>
<evidence type="ECO:0000256" key="6">
    <source>
        <dbReference type="ARBA" id="ARBA00022801"/>
    </source>
</evidence>
<dbReference type="PANTHER" id="PTHR42693">
    <property type="entry name" value="ARYLSULFATASE FAMILY MEMBER"/>
    <property type="match status" value="1"/>
</dbReference>
<evidence type="ECO:0000256" key="16">
    <source>
        <dbReference type="SAM" id="MobiDB-lite"/>
    </source>
</evidence>
<dbReference type="PROSITE" id="PS00523">
    <property type="entry name" value="SULFATASE_1"/>
    <property type="match status" value="1"/>
</dbReference>